<sequence>MYSTASNRYYSISMCFLCFQGQFRGRTEIAPDQREKFLQRFQQILQQFRVIFLAYLHLVESLKQFVPATESTFATVQFSKLLCRSSTWTGSWGPSSWY</sequence>
<reference evidence="1 2" key="1">
    <citation type="journal article" date="2021" name="BMC Genomics">
        <title>Datura genome reveals duplications of psychoactive alkaloid biosynthetic genes and high mutation rate following tissue culture.</title>
        <authorList>
            <person name="Rajewski A."/>
            <person name="Carter-House D."/>
            <person name="Stajich J."/>
            <person name="Litt A."/>
        </authorList>
    </citation>
    <scope>NUCLEOTIDE SEQUENCE [LARGE SCALE GENOMIC DNA]</scope>
    <source>
        <strain evidence="1">AR-01</strain>
    </source>
</reference>
<gene>
    <name evidence="1" type="ORF">HAX54_039585</name>
</gene>
<name>A0ABS8SJC4_DATST</name>
<comment type="caution">
    <text evidence="1">The sequence shown here is derived from an EMBL/GenBank/DDBJ whole genome shotgun (WGS) entry which is preliminary data.</text>
</comment>
<dbReference type="Proteomes" id="UP000823775">
    <property type="component" value="Unassembled WGS sequence"/>
</dbReference>
<dbReference type="EMBL" id="JACEIK010000550">
    <property type="protein sequence ID" value="MCD7458913.1"/>
    <property type="molecule type" value="Genomic_DNA"/>
</dbReference>
<accession>A0ABS8SJC4</accession>
<keyword evidence="2" id="KW-1185">Reference proteome</keyword>
<evidence type="ECO:0000313" key="1">
    <source>
        <dbReference type="EMBL" id="MCD7458913.1"/>
    </source>
</evidence>
<protein>
    <submittedName>
        <fullName evidence="1">Uncharacterized protein</fullName>
    </submittedName>
</protein>
<organism evidence="1 2">
    <name type="scientific">Datura stramonium</name>
    <name type="common">Jimsonweed</name>
    <name type="synonym">Common thornapple</name>
    <dbReference type="NCBI Taxonomy" id="4076"/>
    <lineage>
        <taxon>Eukaryota</taxon>
        <taxon>Viridiplantae</taxon>
        <taxon>Streptophyta</taxon>
        <taxon>Embryophyta</taxon>
        <taxon>Tracheophyta</taxon>
        <taxon>Spermatophyta</taxon>
        <taxon>Magnoliopsida</taxon>
        <taxon>eudicotyledons</taxon>
        <taxon>Gunneridae</taxon>
        <taxon>Pentapetalae</taxon>
        <taxon>asterids</taxon>
        <taxon>lamiids</taxon>
        <taxon>Solanales</taxon>
        <taxon>Solanaceae</taxon>
        <taxon>Solanoideae</taxon>
        <taxon>Datureae</taxon>
        <taxon>Datura</taxon>
    </lineage>
</organism>
<proteinExistence type="predicted"/>
<evidence type="ECO:0000313" key="2">
    <source>
        <dbReference type="Proteomes" id="UP000823775"/>
    </source>
</evidence>